<keyword evidence="2" id="KW-1185">Reference proteome</keyword>
<dbReference type="Proteomes" id="UP000805193">
    <property type="component" value="Unassembled WGS sequence"/>
</dbReference>
<evidence type="ECO:0000313" key="2">
    <source>
        <dbReference type="Proteomes" id="UP000805193"/>
    </source>
</evidence>
<name>A0AC60NT85_IXOPE</name>
<dbReference type="EMBL" id="JABSTQ010011536">
    <property type="protein sequence ID" value="KAG0410307.1"/>
    <property type="molecule type" value="Genomic_DNA"/>
</dbReference>
<comment type="caution">
    <text evidence="1">The sequence shown here is derived from an EMBL/GenBank/DDBJ whole genome shotgun (WGS) entry which is preliminary data.</text>
</comment>
<evidence type="ECO:0000313" key="1">
    <source>
        <dbReference type="EMBL" id="KAG0410307.1"/>
    </source>
</evidence>
<proteinExistence type="predicted"/>
<reference evidence="1 2" key="1">
    <citation type="journal article" date="2020" name="Cell">
        <title>Large-Scale Comparative Analyses of Tick Genomes Elucidate Their Genetic Diversity and Vector Capacities.</title>
        <authorList>
            <consortium name="Tick Genome and Microbiome Consortium (TIGMIC)"/>
            <person name="Jia N."/>
            <person name="Wang J."/>
            <person name="Shi W."/>
            <person name="Du L."/>
            <person name="Sun Y."/>
            <person name="Zhan W."/>
            <person name="Jiang J.F."/>
            <person name="Wang Q."/>
            <person name="Zhang B."/>
            <person name="Ji P."/>
            <person name="Bell-Sakyi L."/>
            <person name="Cui X.M."/>
            <person name="Yuan T.T."/>
            <person name="Jiang B.G."/>
            <person name="Yang W.F."/>
            <person name="Lam T.T."/>
            <person name="Chang Q.C."/>
            <person name="Ding S.J."/>
            <person name="Wang X.J."/>
            <person name="Zhu J.G."/>
            <person name="Ruan X.D."/>
            <person name="Zhao L."/>
            <person name="Wei J.T."/>
            <person name="Ye R.Z."/>
            <person name="Que T.C."/>
            <person name="Du C.H."/>
            <person name="Zhou Y.H."/>
            <person name="Cheng J.X."/>
            <person name="Dai P.F."/>
            <person name="Guo W.B."/>
            <person name="Han X.H."/>
            <person name="Huang E.J."/>
            <person name="Li L.F."/>
            <person name="Wei W."/>
            <person name="Gao Y.C."/>
            <person name="Liu J.Z."/>
            <person name="Shao H.Z."/>
            <person name="Wang X."/>
            <person name="Wang C.C."/>
            <person name="Yang T.C."/>
            <person name="Huo Q.B."/>
            <person name="Li W."/>
            <person name="Chen H.Y."/>
            <person name="Chen S.E."/>
            <person name="Zhou L.G."/>
            <person name="Ni X.B."/>
            <person name="Tian J.H."/>
            <person name="Sheng Y."/>
            <person name="Liu T."/>
            <person name="Pan Y.S."/>
            <person name="Xia L.Y."/>
            <person name="Li J."/>
            <person name="Zhao F."/>
            <person name="Cao W.C."/>
        </authorList>
    </citation>
    <scope>NUCLEOTIDE SEQUENCE [LARGE SCALE GENOMIC DNA]</scope>
    <source>
        <strain evidence="1">Iper-2018</strain>
    </source>
</reference>
<protein>
    <submittedName>
        <fullName evidence="1">Uncharacterized protein</fullName>
    </submittedName>
</protein>
<sequence>MRRECRVPRCDKCHRFGHKQEDCIRTYAIVIRPAPKEDNFEFFIDEEEASKIEDGTGHPTTTHTQTPLGADKRGASQDEDISASILEADKIACTDIDKAAPGSSKSQRQKTVDANDRSLDDAFEVDSEMGESSDSFKRPLDSVEEEDPDL</sequence>
<gene>
    <name evidence="1" type="ORF">HPB47_012572</name>
</gene>
<accession>A0AC60NT85</accession>
<organism evidence="1 2">
    <name type="scientific">Ixodes persulcatus</name>
    <name type="common">Taiga tick</name>
    <dbReference type="NCBI Taxonomy" id="34615"/>
    <lineage>
        <taxon>Eukaryota</taxon>
        <taxon>Metazoa</taxon>
        <taxon>Ecdysozoa</taxon>
        <taxon>Arthropoda</taxon>
        <taxon>Chelicerata</taxon>
        <taxon>Arachnida</taxon>
        <taxon>Acari</taxon>
        <taxon>Parasitiformes</taxon>
        <taxon>Ixodida</taxon>
        <taxon>Ixodoidea</taxon>
        <taxon>Ixodidae</taxon>
        <taxon>Ixodinae</taxon>
        <taxon>Ixodes</taxon>
    </lineage>
</organism>